<organism evidence="3 4">
    <name type="scientific">Sphingomicrobium lutaoense</name>
    <dbReference type="NCBI Taxonomy" id="515949"/>
    <lineage>
        <taxon>Bacteria</taxon>
        <taxon>Pseudomonadati</taxon>
        <taxon>Pseudomonadota</taxon>
        <taxon>Alphaproteobacteria</taxon>
        <taxon>Sphingomonadales</taxon>
        <taxon>Sphingomonadaceae</taxon>
        <taxon>Sphingomicrobium</taxon>
    </lineage>
</organism>
<reference evidence="3 4" key="1">
    <citation type="submission" date="2020-08" db="EMBL/GenBank/DDBJ databases">
        <title>Genomic Encyclopedia of Type Strains, Phase IV (KMG-IV): sequencing the most valuable type-strain genomes for metagenomic binning, comparative biology and taxonomic classification.</title>
        <authorList>
            <person name="Goeker M."/>
        </authorList>
    </citation>
    <scope>NUCLEOTIDE SEQUENCE [LARGE SCALE GENOMIC DNA]</scope>
    <source>
        <strain evidence="3 4">DSM 24194</strain>
    </source>
</reference>
<keyword evidence="2" id="KW-1133">Transmembrane helix</keyword>
<dbReference type="Proteomes" id="UP000578569">
    <property type="component" value="Unassembled WGS sequence"/>
</dbReference>
<evidence type="ECO:0000256" key="1">
    <source>
        <dbReference type="SAM" id="MobiDB-lite"/>
    </source>
</evidence>
<keyword evidence="2" id="KW-0472">Membrane</keyword>
<keyword evidence="4" id="KW-1185">Reference proteome</keyword>
<name>A0A839Z3J0_9SPHN</name>
<feature type="transmembrane region" description="Helical" evidence="2">
    <location>
        <begin position="36"/>
        <end position="54"/>
    </location>
</feature>
<accession>A0A839Z3J0</accession>
<dbReference type="EMBL" id="JACICF010000001">
    <property type="protein sequence ID" value="MBB3764383.1"/>
    <property type="molecule type" value="Genomic_DNA"/>
</dbReference>
<evidence type="ECO:0000313" key="4">
    <source>
        <dbReference type="Proteomes" id="UP000578569"/>
    </source>
</evidence>
<keyword evidence="2" id="KW-0812">Transmembrane</keyword>
<sequence length="163" mass="17021">MAPLPDATGATQMAPTPRQRPVPASPHAGRNFCDRVAALGGLGVSVFALAHWIGVPGLAATTRLGVAQGDRMVIAAWLVCGLMMLVGGTVRLRTMTMFGADMLLMLSALGAGLLMLSSTSHWPVVPYAALALTGLVVSLFARIIDRSETRRELLVARLAGMAS</sequence>
<proteinExistence type="predicted"/>
<dbReference type="AlphaFoldDB" id="A0A839Z3J0"/>
<protein>
    <submittedName>
        <fullName evidence="3">Uncharacterized protein</fullName>
    </submittedName>
</protein>
<evidence type="ECO:0000313" key="3">
    <source>
        <dbReference type="EMBL" id="MBB3764383.1"/>
    </source>
</evidence>
<feature type="region of interest" description="Disordered" evidence="1">
    <location>
        <begin position="1"/>
        <end position="26"/>
    </location>
</feature>
<comment type="caution">
    <text evidence="3">The sequence shown here is derived from an EMBL/GenBank/DDBJ whole genome shotgun (WGS) entry which is preliminary data.</text>
</comment>
<feature type="transmembrane region" description="Helical" evidence="2">
    <location>
        <begin position="99"/>
        <end position="118"/>
    </location>
</feature>
<gene>
    <name evidence="3" type="ORF">FHS50_001406</name>
</gene>
<feature type="transmembrane region" description="Helical" evidence="2">
    <location>
        <begin position="124"/>
        <end position="144"/>
    </location>
</feature>
<evidence type="ECO:0000256" key="2">
    <source>
        <dbReference type="SAM" id="Phobius"/>
    </source>
</evidence>
<feature type="transmembrane region" description="Helical" evidence="2">
    <location>
        <begin position="74"/>
        <end position="92"/>
    </location>
</feature>
<dbReference type="RefSeq" id="WP_183933645.1">
    <property type="nucleotide sequence ID" value="NZ_JACICF010000001.1"/>
</dbReference>